<feature type="non-terminal residue" evidence="1">
    <location>
        <position position="76"/>
    </location>
</feature>
<proteinExistence type="predicted"/>
<dbReference type="AlphaFoldDB" id="A0A9W8JKP3"/>
<evidence type="ECO:0000313" key="2">
    <source>
        <dbReference type="Proteomes" id="UP001140091"/>
    </source>
</evidence>
<organism evidence="1 2">
    <name type="scientific">Candolleomyces eurysporus</name>
    <dbReference type="NCBI Taxonomy" id="2828524"/>
    <lineage>
        <taxon>Eukaryota</taxon>
        <taxon>Fungi</taxon>
        <taxon>Dikarya</taxon>
        <taxon>Basidiomycota</taxon>
        <taxon>Agaricomycotina</taxon>
        <taxon>Agaricomycetes</taxon>
        <taxon>Agaricomycetidae</taxon>
        <taxon>Agaricales</taxon>
        <taxon>Agaricineae</taxon>
        <taxon>Psathyrellaceae</taxon>
        <taxon>Candolleomyces</taxon>
    </lineage>
</organism>
<keyword evidence="2" id="KW-1185">Reference proteome</keyword>
<dbReference type="EMBL" id="JANBPK010000303">
    <property type="protein sequence ID" value="KAJ2935839.1"/>
    <property type="molecule type" value="Genomic_DNA"/>
</dbReference>
<protein>
    <submittedName>
        <fullName evidence="1">Uncharacterized protein</fullName>
    </submittedName>
</protein>
<accession>A0A9W8JKP3</accession>
<dbReference type="Proteomes" id="UP001140091">
    <property type="component" value="Unassembled WGS sequence"/>
</dbReference>
<comment type="caution">
    <text evidence="1">The sequence shown here is derived from an EMBL/GenBank/DDBJ whole genome shotgun (WGS) entry which is preliminary data.</text>
</comment>
<name>A0A9W8JKP3_9AGAR</name>
<reference evidence="1" key="1">
    <citation type="submission" date="2022-06" db="EMBL/GenBank/DDBJ databases">
        <title>Genome Sequence of Candolleomyces eurysporus.</title>
        <authorList>
            <person name="Buettner E."/>
        </authorList>
    </citation>
    <scope>NUCLEOTIDE SEQUENCE</scope>
    <source>
        <strain evidence="1">VTCC 930004</strain>
    </source>
</reference>
<evidence type="ECO:0000313" key="1">
    <source>
        <dbReference type="EMBL" id="KAJ2935839.1"/>
    </source>
</evidence>
<sequence length="76" mass="8537">MFLDLKPGTVIKIRMATLHIPIDFVLAQYSQQHQLFSLTLKLTAVLALLRLGAISAGKKEHLLSIWQTLNIIWAAL</sequence>
<gene>
    <name evidence="1" type="ORF">H1R20_g1253</name>
</gene>